<dbReference type="GO" id="GO:0006313">
    <property type="term" value="P:DNA transposition"/>
    <property type="evidence" value="ECO:0007669"/>
    <property type="project" value="InterPro"/>
</dbReference>
<dbReference type="RefSeq" id="WP_132116987.1">
    <property type="nucleotide sequence ID" value="NZ_SLWS01000004.1"/>
</dbReference>
<dbReference type="GO" id="GO:0003677">
    <property type="term" value="F:DNA binding"/>
    <property type="evidence" value="ECO:0007669"/>
    <property type="project" value="InterPro"/>
</dbReference>
<organism evidence="2 3">
    <name type="scientific">Actinocrispum wychmicini</name>
    <dbReference type="NCBI Taxonomy" id="1213861"/>
    <lineage>
        <taxon>Bacteria</taxon>
        <taxon>Bacillati</taxon>
        <taxon>Actinomycetota</taxon>
        <taxon>Actinomycetes</taxon>
        <taxon>Pseudonocardiales</taxon>
        <taxon>Pseudonocardiaceae</taxon>
        <taxon>Actinocrispum</taxon>
    </lineage>
</organism>
<dbReference type="OrthoDB" id="3188901at2"/>
<dbReference type="Pfam" id="PF01548">
    <property type="entry name" value="DEDD_Tnp_IS110"/>
    <property type="match status" value="1"/>
</dbReference>
<sequence>MTARPRAFCGLDWREGHHDVAMVDQDGKLIAKRRITDDAQGFTELLDLLAEAGDSAETPIPVVLETSRGLMVAALRATGRAIYALTLAGSNSQVLHLPRFTGGSWRTAHSCS</sequence>
<dbReference type="Proteomes" id="UP000295680">
    <property type="component" value="Unassembled WGS sequence"/>
</dbReference>
<proteinExistence type="predicted"/>
<evidence type="ECO:0000313" key="2">
    <source>
        <dbReference type="EMBL" id="TCO59229.1"/>
    </source>
</evidence>
<protein>
    <submittedName>
        <fullName evidence="2">Transposase</fullName>
    </submittedName>
</protein>
<reference evidence="2 3" key="1">
    <citation type="submission" date="2019-03" db="EMBL/GenBank/DDBJ databases">
        <title>Genomic Encyclopedia of Type Strains, Phase IV (KMG-IV): sequencing the most valuable type-strain genomes for metagenomic binning, comparative biology and taxonomic classification.</title>
        <authorList>
            <person name="Goeker M."/>
        </authorList>
    </citation>
    <scope>NUCLEOTIDE SEQUENCE [LARGE SCALE GENOMIC DNA]</scope>
    <source>
        <strain evidence="2 3">DSM 45934</strain>
    </source>
</reference>
<dbReference type="InterPro" id="IPR002525">
    <property type="entry name" value="Transp_IS110-like_N"/>
</dbReference>
<feature type="domain" description="Transposase IS110-like N-terminal" evidence="1">
    <location>
        <begin position="9"/>
        <end position="85"/>
    </location>
</feature>
<comment type="caution">
    <text evidence="2">The sequence shown here is derived from an EMBL/GenBank/DDBJ whole genome shotgun (WGS) entry which is preliminary data.</text>
</comment>
<dbReference type="AlphaFoldDB" id="A0A4R2JQZ1"/>
<accession>A0A4R2JQZ1</accession>
<dbReference type="GO" id="GO:0004803">
    <property type="term" value="F:transposase activity"/>
    <property type="evidence" value="ECO:0007669"/>
    <property type="project" value="InterPro"/>
</dbReference>
<evidence type="ECO:0000259" key="1">
    <source>
        <dbReference type="Pfam" id="PF01548"/>
    </source>
</evidence>
<keyword evidence="3" id="KW-1185">Reference proteome</keyword>
<gene>
    <name evidence="2" type="ORF">EV192_10470</name>
</gene>
<evidence type="ECO:0000313" key="3">
    <source>
        <dbReference type="Proteomes" id="UP000295680"/>
    </source>
</evidence>
<name>A0A4R2JQZ1_9PSEU</name>
<dbReference type="EMBL" id="SLWS01000004">
    <property type="protein sequence ID" value="TCO59229.1"/>
    <property type="molecule type" value="Genomic_DNA"/>
</dbReference>